<protein>
    <recommendedName>
        <fullName evidence="1">GIY-YIG domain-containing protein</fullName>
    </recommendedName>
</protein>
<name>A0A650AFC5_9PEZI</name>
<dbReference type="SUPFAM" id="SSF82771">
    <property type="entry name" value="GIY-YIG endonuclease"/>
    <property type="match status" value="1"/>
</dbReference>
<sequence length="195" mass="22365">MKNITNVLTKLLQRGFSTNSSSKFPEKVYKNAANEKAKILKENAGQTGIYCFQNLKDGLQYIGSAKNLSERLKYYYSETYMKGQLLRGKSIIYGSILKYGLDNFSLSILEYCELECLIKREKYYIELLNPVYNIIKDPTVPPMLGRKHTDVTIEKMQERLHSKETRTKISTGPPPSLQPYYASSRLEGGVYEGKF</sequence>
<accession>A0A650AFC5</accession>
<dbReference type="InterPro" id="IPR006350">
    <property type="entry name" value="Intron_endoG1"/>
</dbReference>
<dbReference type="CDD" id="cd10445">
    <property type="entry name" value="GIY-YIG_bI1_like"/>
    <property type="match status" value="1"/>
</dbReference>
<dbReference type="EMBL" id="MK527108">
    <property type="protein sequence ID" value="QGN66743.1"/>
    <property type="molecule type" value="Genomic_DNA"/>
</dbReference>
<dbReference type="GeneID" id="42906066"/>
<feature type="domain" description="GIY-YIG" evidence="1">
    <location>
        <begin position="45"/>
        <end position="134"/>
    </location>
</feature>
<gene>
    <name evidence="2" type="primary">orf195</name>
</gene>
<dbReference type="InterPro" id="IPR035901">
    <property type="entry name" value="GIY-YIG_endonuc_sf"/>
</dbReference>
<reference evidence="2" key="1">
    <citation type="submission" date="2019-02" db="EMBL/GenBank/DDBJ databases">
        <title>The largest mitochondrial genome of Morchella importuna (272.2 kb) among fungi reservoir of numerous mitochondrial ORFs, repeatitive sequences and nuclear genome horizontal transfer.</title>
        <authorList>
            <person name="Liu W."/>
            <person name="Bian Y."/>
        </authorList>
    </citation>
    <scope>NUCLEOTIDE SEQUENCE</scope>
</reference>
<dbReference type="GO" id="GO:0004519">
    <property type="term" value="F:endonuclease activity"/>
    <property type="evidence" value="ECO:0007669"/>
    <property type="project" value="InterPro"/>
</dbReference>
<dbReference type="RefSeq" id="YP_009722341.1">
    <property type="nucleotide sequence ID" value="NC_045397.1"/>
</dbReference>
<geneLocation type="mitochondrion" evidence="2"/>
<keyword evidence="2" id="KW-0496">Mitochondrion</keyword>
<dbReference type="PROSITE" id="PS50164">
    <property type="entry name" value="GIY_YIG"/>
    <property type="match status" value="1"/>
</dbReference>
<evidence type="ECO:0000313" key="2">
    <source>
        <dbReference type="EMBL" id="QGN66743.1"/>
    </source>
</evidence>
<proteinExistence type="predicted"/>
<organism evidence="2">
    <name type="scientific">Morchella importuna</name>
    <dbReference type="NCBI Taxonomy" id="1174673"/>
    <lineage>
        <taxon>Eukaryota</taxon>
        <taxon>Fungi</taxon>
        <taxon>Dikarya</taxon>
        <taxon>Ascomycota</taxon>
        <taxon>Pezizomycotina</taxon>
        <taxon>Pezizomycetes</taxon>
        <taxon>Pezizales</taxon>
        <taxon>Morchellaceae</taxon>
        <taxon>Morchella</taxon>
    </lineage>
</organism>
<evidence type="ECO:0000259" key="1">
    <source>
        <dbReference type="PROSITE" id="PS50164"/>
    </source>
</evidence>
<dbReference type="SMART" id="SM00465">
    <property type="entry name" value="GIYc"/>
    <property type="match status" value="1"/>
</dbReference>
<dbReference type="InterPro" id="IPR000305">
    <property type="entry name" value="GIY-YIG_endonuc"/>
</dbReference>
<dbReference type="NCBIfam" id="TIGR01453">
    <property type="entry name" value="grpIintron_endo"/>
    <property type="match status" value="1"/>
</dbReference>
<dbReference type="Gene3D" id="3.40.1440.10">
    <property type="entry name" value="GIY-YIG endonuclease"/>
    <property type="match status" value="1"/>
</dbReference>
<dbReference type="AlphaFoldDB" id="A0A650AFC5"/>
<dbReference type="Pfam" id="PF01541">
    <property type="entry name" value="GIY-YIG"/>
    <property type="match status" value="1"/>
</dbReference>